<evidence type="ECO:0000256" key="4">
    <source>
        <dbReference type="ARBA" id="ARBA00022737"/>
    </source>
</evidence>
<evidence type="ECO:0000259" key="10">
    <source>
        <dbReference type="PROSITE" id="PS51336"/>
    </source>
</evidence>
<keyword evidence="3" id="KW-0963">Cytoplasm</keyword>
<organism evidence="11">
    <name type="scientific">Neobodo designis</name>
    <name type="common">Flagellated protozoan</name>
    <name type="synonym">Bodo designis</name>
    <dbReference type="NCBI Taxonomy" id="312471"/>
    <lineage>
        <taxon>Eukaryota</taxon>
        <taxon>Discoba</taxon>
        <taxon>Euglenozoa</taxon>
        <taxon>Kinetoplastea</taxon>
        <taxon>Metakinetoplastina</taxon>
        <taxon>Neobodonida</taxon>
        <taxon>Neobodo</taxon>
    </lineage>
</organism>
<dbReference type="GO" id="GO:0005929">
    <property type="term" value="C:cilium"/>
    <property type="evidence" value="ECO:0007669"/>
    <property type="project" value="UniProtKB-SubCell"/>
</dbReference>
<feature type="domain" description="DM10" evidence="10">
    <location>
        <begin position="283"/>
        <end position="403"/>
    </location>
</feature>
<dbReference type="InterPro" id="IPR011992">
    <property type="entry name" value="EF-hand-dom_pair"/>
</dbReference>
<evidence type="ECO:0000256" key="6">
    <source>
        <dbReference type="ARBA" id="ARBA00023273"/>
    </source>
</evidence>
<proteinExistence type="predicted"/>
<comment type="subcellular location">
    <subcellularLocation>
        <location evidence="1">Cell projection</location>
        <location evidence="1">Cilium</location>
    </subcellularLocation>
    <subcellularLocation>
        <location evidence="2">Cytoplasm</location>
        <location evidence="2">Cytoskeleton</location>
    </subcellularLocation>
</comment>
<dbReference type="PANTHER" id="PTHR12086">
    <property type="entry name" value="EF-HAND DOMAIN C-TERMINAL CONTAINING PROTEIN"/>
    <property type="match status" value="1"/>
</dbReference>
<feature type="region of interest" description="Disordered" evidence="9">
    <location>
        <begin position="42"/>
        <end position="61"/>
    </location>
</feature>
<keyword evidence="4" id="KW-0677">Repeat</keyword>
<protein>
    <recommendedName>
        <fullName evidence="8">EF-hand domain-containing family member C2</fullName>
    </recommendedName>
</protein>
<evidence type="ECO:0000256" key="2">
    <source>
        <dbReference type="ARBA" id="ARBA00004245"/>
    </source>
</evidence>
<keyword evidence="5" id="KW-0206">Cytoskeleton</keyword>
<evidence type="ECO:0000256" key="9">
    <source>
        <dbReference type="SAM" id="MobiDB-lite"/>
    </source>
</evidence>
<evidence type="ECO:0000256" key="1">
    <source>
        <dbReference type="ARBA" id="ARBA00004138"/>
    </source>
</evidence>
<evidence type="ECO:0000313" key="11">
    <source>
        <dbReference type="EMBL" id="CAD9110864.1"/>
    </source>
</evidence>
<evidence type="ECO:0000256" key="7">
    <source>
        <dbReference type="ARBA" id="ARBA00035003"/>
    </source>
</evidence>
<evidence type="ECO:0000256" key="3">
    <source>
        <dbReference type="ARBA" id="ARBA00022490"/>
    </source>
</evidence>
<reference evidence="11" key="1">
    <citation type="submission" date="2021-01" db="EMBL/GenBank/DDBJ databases">
        <authorList>
            <person name="Corre E."/>
            <person name="Pelletier E."/>
            <person name="Niang G."/>
            <person name="Scheremetjew M."/>
            <person name="Finn R."/>
            <person name="Kale V."/>
            <person name="Holt S."/>
            <person name="Cochrane G."/>
            <person name="Meng A."/>
            <person name="Brown T."/>
            <person name="Cohen L."/>
        </authorList>
    </citation>
    <scope>NUCLEOTIDE SEQUENCE</scope>
    <source>
        <strain evidence="11">CCAP 1951/1</strain>
    </source>
</reference>
<dbReference type="InterPro" id="IPR006602">
    <property type="entry name" value="DM10_dom"/>
</dbReference>
<dbReference type="GO" id="GO:0005856">
    <property type="term" value="C:cytoskeleton"/>
    <property type="evidence" value="ECO:0007669"/>
    <property type="project" value="UniProtKB-SubCell"/>
</dbReference>
<gene>
    <name evidence="11" type="ORF">NDES1114_LOCUS12119</name>
</gene>
<dbReference type="SMART" id="SM00676">
    <property type="entry name" value="DM10"/>
    <property type="match status" value="3"/>
</dbReference>
<evidence type="ECO:0000256" key="8">
    <source>
        <dbReference type="ARBA" id="ARBA00039880"/>
    </source>
</evidence>
<name>A0A7S1LQW8_NEODS</name>
<evidence type="ECO:0000256" key="5">
    <source>
        <dbReference type="ARBA" id="ARBA00023212"/>
    </source>
</evidence>
<accession>A0A7S1LQW8</accession>
<dbReference type="Gene3D" id="1.10.238.10">
    <property type="entry name" value="EF-hand"/>
    <property type="match status" value="1"/>
</dbReference>
<sequence>MAQRTIARKDFQFSGTLGKELPVGIGANFNDDPICRRNLRKSHTTGASDVQHPDDAGDVSNFVPEARYDALGTMVSTSQAYGSGASGAHLKARATLEQRDPVPPHKADETVLRFLGYYSEPIPESPDESVRVHKVALLFHCVDATVLLREAAQVNSGLPQGVVLKRQTVPKPAGGTVSVLDLNIGAAVDIFGKKVNIVDCSDSTRDYLQNVCGRAVPDRIPWPADDTYNAAVSKKLQTHPRRQLPTNDFDHKRALEAMRGSGVISKHAPDDVRTAQQFLRNRINEHLQFAAFWDDRGRLSGDLRLVVIRYYLENDTIEIVENREENSGREGANKLLCRQRVSHPHAPNKPPGAVQQNTFGLLVKSDFLTFDDLAVGTSIRIAGNTYTIYDADSFTRKWYEENRSVKLNDTVDISSVVAKGTVKPPTHFPPPHIGFGSEEDSLRSCKSLLLKPPPIDTAKQQREAGKVMIFRASLHKLQQPEDAGREFVVCFHRASDEVEITERQLRNSGIVGGKFLAKGRHLKHLPDGRQVPYEASDFCVGGVVQIAGRTFRLDSIDERSRRIVAGEVDDISESRVKTLVVAFRELLNSKFYRAHEAYRAIAPEGSLTAVQLRQFFERSASDITEEEANHLVHYFSSGDGSGRISYDRFLKIMDPGNTANLDEASNSTRSVKGVAVFPRSSTEGAAHAKALQATCDAAADEATTRRLHKSLASKLLQRRGTLQEAFRMLAGHAPNARLKPNQMSRSLDEVLRLSVSDRERNLLLAAMYTNDSQRERGLDFREFSDFVDAV</sequence>
<dbReference type="InterPro" id="IPR040193">
    <property type="entry name" value="EFHC1/EFHC2/EFHB"/>
</dbReference>
<dbReference type="Gene3D" id="2.30.29.170">
    <property type="match status" value="3"/>
</dbReference>
<dbReference type="EMBL" id="HBGF01018377">
    <property type="protein sequence ID" value="CAD9110864.1"/>
    <property type="molecule type" value="Transcribed_RNA"/>
</dbReference>
<feature type="domain" description="DM10" evidence="10">
    <location>
        <begin position="108"/>
        <end position="212"/>
    </location>
</feature>
<dbReference type="Pfam" id="PF06565">
    <property type="entry name" value="DM10_dom"/>
    <property type="match status" value="3"/>
</dbReference>
<dbReference type="SUPFAM" id="SSF47473">
    <property type="entry name" value="EF-hand"/>
    <property type="match status" value="1"/>
</dbReference>
<dbReference type="PROSITE" id="PS51336">
    <property type="entry name" value="DM10"/>
    <property type="match status" value="3"/>
</dbReference>
<keyword evidence="6" id="KW-0966">Cell projection</keyword>
<dbReference type="PANTHER" id="PTHR12086:SF11">
    <property type="entry name" value="EF-HAND DOMAIN-CONTAINING FAMILY MEMBER C2"/>
    <property type="match status" value="1"/>
</dbReference>
<feature type="domain" description="DM10" evidence="10">
    <location>
        <begin position="464"/>
        <end position="568"/>
    </location>
</feature>
<comment type="function">
    <text evidence="7">Microtubule inner protein (MIP) part of the dynein-decorated doublet microtubules (DMTs) in cilia axoneme, which is required for motile cilia beating.</text>
</comment>
<dbReference type="AlphaFoldDB" id="A0A7S1LQW8"/>